<dbReference type="OrthoDB" id="506921at2759"/>
<evidence type="ECO:0000313" key="1">
    <source>
        <dbReference type="EMBL" id="GHP07446.1"/>
    </source>
</evidence>
<dbReference type="AlphaFoldDB" id="A0A830HJA0"/>
<sequence>MRGSFARWCAGAIEAANNRTVASVLKRFEGISAEEAKALGEGTIKVSELKTVKAIHAKTMYAPEETVYERVSFPFELACATVVGVIFGGTWKMYHWNERRKINDFYAKHGEMYGVKR</sequence>
<keyword evidence="2" id="KW-1185">Reference proteome</keyword>
<evidence type="ECO:0000313" key="2">
    <source>
        <dbReference type="Proteomes" id="UP000660262"/>
    </source>
</evidence>
<gene>
    <name evidence="1" type="ORF">PPROV_000618800</name>
</gene>
<proteinExistence type="predicted"/>
<accession>A0A830HJA0</accession>
<dbReference type="Proteomes" id="UP000660262">
    <property type="component" value="Unassembled WGS sequence"/>
</dbReference>
<comment type="caution">
    <text evidence="1">The sequence shown here is derived from an EMBL/GenBank/DDBJ whole genome shotgun (WGS) entry which is preliminary data.</text>
</comment>
<protein>
    <recommendedName>
        <fullName evidence="3">Cytochrome c oxidase subunit 5C</fullName>
    </recommendedName>
</protein>
<name>A0A830HJA0_9CHLO</name>
<evidence type="ECO:0008006" key="3">
    <source>
        <dbReference type="Google" id="ProtNLM"/>
    </source>
</evidence>
<organism evidence="1 2">
    <name type="scientific">Pycnococcus provasolii</name>
    <dbReference type="NCBI Taxonomy" id="41880"/>
    <lineage>
        <taxon>Eukaryota</taxon>
        <taxon>Viridiplantae</taxon>
        <taxon>Chlorophyta</taxon>
        <taxon>Pseudoscourfieldiophyceae</taxon>
        <taxon>Pseudoscourfieldiales</taxon>
        <taxon>Pycnococcaceae</taxon>
        <taxon>Pycnococcus</taxon>
    </lineage>
</organism>
<reference evidence="1" key="1">
    <citation type="submission" date="2020-10" db="EMBL/GenBank/DDBJ databases">
        <title>Unveiling of a novel bifunctional photoreceptor, Dualchrome1, isolated from a cosmopolitan green alga.</title>
        <authorList>
            <person name="Suzuki S."/>
            <person name="Kawachi M."/>
        </authorList>
    </citation>
    <scope>NUCLEOTIDE SEQUENCE</scope>
    <source>
        <strain evidence="1">NIES 2893</strain>
    </source>
</reference>
<dbReference type="EMBL" id="BNJQ01000016">
    <property type="protein sequence ID" value="GHP07446.1"/>
    <property type="molecule type" value="Genomic_DNA"/>
</dbReference>